<evidence type="ECO:0000313" key="7">
    <source>
        <dbReference type="Proteomes" id="UP000231279"/>
    </source>
</evidence>
<gene>
    <name evidence="6" type="ORF">CDL12_27773</name>
</gene>
<organism evidence="6 7">
    <name type="scientific">Handroanthus impetiginosus</name>
    <dbReference type="NCBI Taxonomy" id="429701"/>
    <lineage>
        <taxon>Eukaryota</taxon>
        <taxon>Viridiplantae</taxon>
        <taxon>Streptophyta</taxon>
        <taxon>Embryophyta</taxon>
        <taxon>Tracheophyta</taxon>
        <taxon>Spermatophyta</taxon>
        <taxon>Magnoliopsida</taxon>
        <taxon>eudicotyledons</taxon>
        <taxon>Gunneridae</taxon>
        <taxon>Pentapetalae</taxon>
        <taxon>asterids</taxon>
        <taxon>lamiids</taxon>
        <taxon>Lamiales</taxon>
        <taxon>Bignoniaceae</taxon>
        <taxon>Crescentiina</taxon>
        <taxon>Tabebuia alliance</taxon>
        <taxon>Handroanthus</taxon>
    </lineage>
</organism>
<keyword evidence="7" id="KW-1185">Reference proteome</keyword>
<dbReference type="PANTHER" id="PTHR21027:SF1">
    <property type="entry name" value="TRNA-SPLICING ENDONUCLEASE SUBUNIT SEN54"/>
    <property type="match status" value="1"/>
</dbReference>
<keyword evidence="4" id="KW-0812">Transmembrane</keyword>
<feature type="region of interest" description="Disordered" evidence="3">
    <location>
        <begin position="1"/>
        <end position="22"/>
    </location>
</feature>
<evidence type="ECO:0000256" key="2">
    <source>
        <dbReference type="ARBA" id="ARBA00022694"/>
    </source>
</evidence>
<sequence>MESETMEAGSLERLSFREGPYDCDSDTEGFVEDSVDDEKEPSKARWVEELGMAEVLEKRGKMWTTTGIVRDGKTYCCIEETLYVVQALSFTNSVILCVIVFIAC</sequence>
<protein>
    <recommendedName>
        <fullName evidence="5">tRNA-splicing endonuclease subunit Sen54 N-terminal domain-containing protein</fullName>
    </recommendedName>
</protein>
<evidence type="ECO:0000256" key="1">
    <source>
        <dbReference type="ARBA" id="ARBA00005736"/>
    </source>
</evidence>
<comment type="caution">
    <text evidence="6">The sequence shown here is derived from an EMBL/GenBank/DDBJ whole genome shotgun (WGS) entry which is preliminary data.</text>
</comment>
<dbReference type="OrthoDB" id="1651219at2759"/>
<dbReference type="Pfam" id="PF12928">
    <property type="entry name" value="tRNA_int_end_N2"/>
    <property type="match status" value="1"/>
</dbReference>
<dbReference type="GO" id="GO:0000214">
    <property type="term" value="C:tRNA-intron endonuclease complex"/>
    <property type="evidence" value="ECO:0007669"/>
    <property type="project" value="TreeGrafter"/>
</dbReference>
<dbReference type="AlphaFoldDB" id="A0A2G9G362"/>
<dbReference type="GO" id="GO:0000379">
    <property type="term" value="P:tRNA-type intron splice site recognition and cleavage"/>
    <property type="evidence" value="ECO:0007669"/>
    <property type="project" value="TreeGrafter"/>
</dbReference>
<accession>A0A2G9G362</accession>
<evidence type="ECO:0000259" key="5">
    <source>
        <dbReference type="Pfam" id="PF12928"/>
    </source>
</evidence>
<feature type="domain" description="tRNA-splicing endonuclease subunit Sen54 N-terminal" evidence="5">
    <location>
        <begin position="38"/>
        <end position="85"/>
    </location>
</feature>
<feature type="transmembrane region" description="Helical" evidence="4">
    <location>
        <begin position="83"/>
        <end position="103"/>
    </location>
</feature>
<dbReference type="InterPro" id="IPR024336">
    <property type="entry name" value="tRNA_splic_suSen54_N"/>
</dbReference>
<dbReference type="InterPro" id="IPR024337">
    <property type="entry name" value="tRNA_splic_suSen54"/>
</dbReference>
<evidence type="ECO:0000256" key="4">
    <source>
        <dbReference type="SAM" id="Phobius"/>
    </source>
</evidence>
<dbReference type="PANTHER" id="PTHR21027">
    <property type="entry name" value="TRNA-SPLICING ENDONUCLEASE SUBUNIT SEN54"/>
    <property type="match status" value="1"/>
</dbReference>
<proteinExistence type="inferred from homology"/>
<dbReference type="STRING" id="429701.A0A2G9G362"/>
<keyword evidence="4" id="KW-1133">Transmembrane helix</keyword>
<name>A0A2G9G362_9LAMI</name>
<comment type="similarity">
    <text evidence="1">Belongs to the SEN54 family.</text>
</comment>
<evidence type="ECO:0000256" key="3">
    <source>
        <dbReference type="SAM" id="MobiDB-lite"/>
    </source>
</evidence>
<evidence type="ECO:0000313" key="6">
    <source>
        <dbReference type="EMBL" id="PIM99727.1"/>
    </source>
</evidence>
<dbReference type="EMBL" id="NKXS01007402">
    <property type="protein sequence ID" value="PIM99727.1"/>
    <property type="molecule type" value="Genomic_DNA"/>
</dbReference>
<keyword evidence="4" id="KW-0472">Membrane</keyword>
<reference evidence="7" key="1">
    <citation type="journal article" date="2018" name="Gigascience">
        <title>Genome assembly of the Pink Ipe (Handroanthus impetiginosus, Bignoniaceae), a highly valued, ecologically keystone Neotropical timber forest tree.</title>
        <authorList>
            <person name="Silva-Junior O.B."/>
            <person name="Grattapaglia D."/>
            <person name="Novaes E."/>
            <person name="Collevatti R.G."/>
        </authorList>
    </citation>
    <scope>NUCLEOTIDE SEQUENCE [LARGE SCALE GENOMIC DNA]</scope>
    <source>
        <strain evidence="7">cv. UFG-1</strain>
    </source>
</reference>
<dbReference type="Proteomes" id="UP000231279">
    <property type="component" value="Unassembled WGS sequence"/>
</dbReference>
<keyword evidence="2" id="KW-0819">tRNA processing</keyword>